<protein>
    <submittedName>
        <fullName evidence="7">LysR family transcriptional regulator</fullName>
    </submittedName>
</protein>
<dbReference type="SUPFAM" id="SSF46785">
    <property type="entry name" value="Winged helix' DNA-binding domain"/>
    <property type="match status" value="1"/>
</dbReference>
<evidence type="ECO:0000256" key="2">
    <source>
        <dbReference type="ARBA" id="ARBA00023015"/>
    </source>
</evidence>
<dbReference type="Proteomes" id="UP000188543">
    <property type="component" value="Unassembled WGS sequence"/>
</dbReference>
<evidence type="ECO:0000256" key="1">
    <source>
        <dbReference type="ARBA" id="ARBA00009437"/>
    </source>
</evidence>
<dbReference type="Pfam" id="PF03466">
    <property type="entry name" value="LysR_substrate"/>
    <property type="match status" value="1"/>
</dbReference>
<sequence length="349" mass="37071">MTLDPHGPAGRTRPDLLAPPGAPAHERRIAQALRRLRVRDMETLDTLGRTRSFARTSEAASITQPALSKWLRELEESLGLPLFERTSRRVAPTAYGDALLECIGRVLTDMRGVAPAFDALRTGAGRPVSIGLLPNMAPQLIPGALAWLREAGRPVQLNVREDTLDRMLAQAQRHELDLLVCRFDASALSAGLAVAPLYRDDMIVVCGPRHPLLGRARIGWRDAAAFPWIAPPSGSPARTALDAEFAKAGLAPPAVLMESVSWQTNRAVAGQSPCLFVQSARAFDLAARAGERVGRLPLKLSTMPETVGALYAAPASASVAAAIDALKAVTGAHSGADDRPAAGQGADTF</sequence>
<proteinExistence type="inferred from homology"/>
<dbReference type="PRINTS" id="PR00039">
    <property type="entry name" value="HTHLYSR"/>
</dbReference>
<dbReference type="InterPro" id="IPR036390">
    <property type="entry name" value="WH_DNA-bd_sf"/>
</dbReference>
<dbReference type="GO" id="GO:0003700">
    <property type="term" value="F:DNA-binding transcription factor activity"/>
    <property type="evidence" value="ECO:0007669"/>
    <property type="project" value="InterPro"/>
</dbReference>
<evidence type="ECO:0000256" key="4">
    <source>
        <dbReference type="ARBA" id="ARBA00023163"/>
    </source>
</evidence>
<dbReference type="RefSeq" id="WP_048989140.1">
    <property type="nucleotide sequence ID" value="NZ_CADETK010000003.1"/>
</dbReference>
<feature type="domain" description="HTH lysR-type" evidence="6">
    <location>
        <begin position="36"/>
        <end position="93"/>
    </location>
</feature>
<reference evidence="7 8" key="1">
    <citation type="submission" date="2016-08" db="EMBL/GenBank/DDBJ databases">
        <authorList>
            <person name="Seilhamer J.J."/>
        </authorList>
    </citation>
    <scope>NUCLEOTIDE SEQUENCE [LARGE SCALE GENOMIC DNA]</scope>
    <source>
        <strain evidence="7 8">VC14762</strain>
    </source>
</reference>
<dbReference type="GO" id="GO:0003677">
    <property type="term" value="F:DNA binding"/>
    <property type="evidence" value="ECO:0007669"/>
    <property type="project" value="UniProtKB-KW"/>
</dbReference>
<dbReference type="Pfam" id="PF00126">
    <property type="entry name" value="HTH_1"/>
    <property type="match status" value="1"/>
</dbReference>
<evidence type="ECO:0000256" key="3">
    <source>
        <dbReference type="ARBA" id="ARBA00023125"/>
    </source>
</evidence>
<name>A0A1V2VSQ7_9BURK</name>
<dbReference type="InterPro" id="IPR000847">
    <property type="entry name" value="LysR_HTH_N"/>
</dbReference>
<evidence type="ECO:0000259" key="6">
    <source>
        <dbReference type="PROSITE" id="PS50931"/>
    </source>
</evidence>
<dbReference type="GO" id="GO:0005829">
    <property type="term" value="C:cytosol"/>
    <property type="evidence" value="ECO:0007669"/>
    <property type="project" value="TreeGrafter"/>
</dbReference>
<keyword evidence="3" id="KW-0238">DNA-binding</keyword>
<feature type="region of interest" description="Disordered" evidence="5">
    <location>
        <begin position="1"/>
        <end position="24"/>
    </location>
</feature>
<keyword evidence="2" id="KW-0805">Transcription regulation</keyword>
<dbReference type="PROSITE" id="PS50931">
    <property type="entry name" value="HTH_LYSR"/>
    <property type="match status" value="1"/>
</dbReference>
<keyword evidence="4" id="KW-0804">Transcription</keyword>
<dbReference type="InterPro" id="IPR005119">
    <property type="entry name" value="LysR_subst-bd"/>
</dbReference>
<dbReference type="InterPro" id="IPR050950">
    <property type="entry name" value="HTH-type_LysR_regulators"/>
</dbReference>
<dbReference type="InterPro" id="IPR036388">
    <property type="entry name" value="WH-like_DNA-bd_sf"/>
</dbReference>
<dbReference type="OrthoDB" id="5914299at2"/>
<comment type="caution">
    <text evidence="7">The sequence shown here is derived from an EMBL/GenBank/DDBJ whole genome shotgun (WGS) entry which is preliminary data.</text>
</comment>
<dbReference type="SUPFAM" id="SSF53850">
    <property type="entry name" value="Periplasmic binding protein-like II"/>
    <property type="match status" value="1"/>
</dbReference>
<dbReference type="EMBL" id="MUTJ01000108">
    <property type="protein sequence ID" value="ONU74342.1"/>
    <property type="molecule type" value="Genomic_DNA"/>
</dbReference>
<organism evidence="7 8">
    <name type="scientific">Burkholderia cenocepacia</name>
    <dbReference type="NCBI Taxonomy" id="95486"/>
    <lineage>
        <taxon>Bacteria</taxon>
        <taxon>Pseudomonadati</taxon>
        <taxon>Pseudomonadota</taxon>
        <taxon>Betaproteobacteria</taxon>
        <taxon>Burkholderiales</taxon>
        <taxon>Burkholderiaceae</taxon>
        <taxon>Burkholderia</taxon>
        <taxon>Burkholderia cepacia complex</taxon>
    </lineage>
</organism>
<evidence type="ECO:0000256" key="5">
    <source>
        <dbReference type="SAM" id="MobiDB-lite"/>
    </source>
</evidence>
<evidence type="ECO:0000313" key="8">
    <source>
        <dbReference type="Proteomes" id="UP000188543"/>
    </source>
</evidence>
<dbReference type="Gene3D" id="1.10.10.10">
    <property type="entry name" value="Winged helix-like DNA-binding domain superfamily/Winged helix DNA-binding domain"/>
    <property type="match status" value="1"/>
</dbReference>
<dbReference type="AlphaFoldDB" id="A0A1V2VSQ7"/>
<dbReference type="Gene3D" id="3.40.190.290">
    <property type="match status" value="1"/>
</dbReference>
<accession>A0A1V2VSQ7</accession>
<dbReference type="PANTHER" id="PTHR30419">
    <property type="entry name" value="HTH-TYPE TRANSCRIPTIONAL REGULATOR YBHD"/>
    <property type="match status" value="1"/>
</dbReference>
<comment type="similarity">
    <text evidence="1">Belongs to the LysR transcriptional regulatory family.</text>
</comment>
<evidence type="ECO:0000313" key="7">
    <source>
        <dbReference type="EMBL" id="ONU74342.1"/>
    </source>
</evidence>
<dbReference type="PANTHER" id="PTHR30419:SF8">
    <property type="entry name" value="NITROGEN ASSIMILATION TRANSCRIPTIONAL ACTIVATOR-RELATED"/>
    <property type="match status" value="1"/>
</dbReference>
<gene>
    <name evidence="7" type="ORF">A8E72_38715</name>
</gene>